<sequence length="267" mass="27793">MSSTSRAARGSQPPLVLLAHGSRRPARYPPLARTVQQVRTALPRVEVRSGYVDLQEPGPEAALEGLTGPVVLPFFLARGYHVLHDVPAAVHRHGSGTVTAHLGSDSQVVTVVAQRLDQAARHLGGTEALDHVVLGAAGSRNRAALAEVEAVSARLSQLLGLPVTTAYLSASGPSVAQAVRSARRRGAARVGVATYLLAQGRFHQALGTTGADIVADPVGGHPGLAELVARRYLQAVDRQQPGTTPSLPLYPSVLPALAGLSARHPQA</sequence>
<dbReference type="EMBL" id="CP032514">
    <property type="protein sequence ID" value="AYD89513.1"/>
    <property type="molecule type" value="Genomic_DNA"/>
</dbReference>
<keyword evidence="1" id="KW-0479">Metal-binding</keyword>
<name>A0ABM6Z2M6_9ACTO</name>
<dbReference type="InterPro" id="IPR002762">
    <property type="entry name" value="CbiX-like"/>
</dbReference>
<reference evidence="3 4" key="1">
    <citation type="submission" date="2018-09" db="EMBL/GenBank/DDBJ databases">
        <authorList>
            <person name="Li J."/>
        </authorList>
    </citation>
    <scope>NUCLEOTIDE SEQUENCE [LARGE SCALE GENOMIC DNA]</scope>
    <source>
        <strain evidence="3 4">2129</strain>
    </source>
</reference>
<organism evidence="3 4">
    <name type="scientific">Actinomyces lilanjuaniae</name>
    <dbReference type="NCBI Taxonomy" id="2321394"/>
    <lineage>
        <taxon>Bacteria</taxon>
        <taxon>Bacillati</taxon>
        <taxon>Actinomycetota</taxon>
        <taxon>Actinomycetes</taxon>
        <taxon>Actinomycetales</taxon>
        <taxon>Actinomycetaceae</taxon>
        <taxon>Actinomyces</taxon>
    </lineage>
</organism>
<dbReference type="Proteomes" id="UP000273001">
    <property type="component" value="Chromosome"/>
</dbReference>
<dbReference type="RefSeq" id="WP_120204063.1">
    <property type="nucleotide sequence ID" value="NZ_CP032514.1"/>
</dbReference>
<dbReference type="CDD" id="cd03416">
    <property type="entry name" value="CbiX_SirB_N"/>
    <property type="match status" value="1"/>
</dbReference>
<evidence type="ECO:0000256" key="2">
    <source>
        <dbReference type="ARBA" id="ARBA00023239"/>
    </source>
</evidence>
<dbReference type="PANTHER" id="PTHR33542:SF5">
    <property type="entry name" value="FERROCHELATASE CHE1"/>
    <property type="match status" value="1"/>
</dbReference>
<dbReference type="InterPro" id="IPR050963">
    <property type="entry name" value="Sirohydro_Cobaltochel/CbiX"/>
</dbReference>
<accession>A0ABM6Z2M6</accession>
<keyword evidence="4" id="KW-1185">Reference proteome</keyword>
<proteinExistence type="predicted"/>
<dbReference type="PANTHER" id="PTHR33542">
    <property type="entry name" value="SIROHYDROCHLORIN FERROCHELATASE, CHLOROPLASTIC"/>
    <property type="match status" value="1"/>
</dbReference>
<dbReference type="SUPFAM" id="SSF53800">
    <property type="entry name" value="Chelatase"/>
    <property type="match status" value="1"/>
</dbReference>
<protein>
    <submittedName>
        <fullName evidence="3">Sirohydrochlorin chelatase</fullName>
    </submittedName>
</protein>
<evidence type="ECO:0000256" key="1">
    <source>
        <dbReference type="ARBA" id="ARBA00022723"/>
    </source>
</evidence>
<dbReference type="Gene3D" id="3.40.50.1400">
    <property type="match status" value="2"/>
</dbReference>
<keyword evidence="2" id="KW-0456">Lyase</keyword>
<gene>
    <name evidence="3" type="ORF">D5R93_04560</name>
</gene>
<evidence type="ECO:0000313" key="4">
    <source>
        <dbReference type="Proteomes" id="UP000273001"/>
    </source>
</evidence>
<evidence type="ECO:0000313" key="3">
    <source>
        <dbReference type="EMBL" id="AYD89513.1"/>
    </source>
</evidence>
<dbReference type="Pfam" id="PF01903">
    <property type="entry name" value="CbiX"/>
    <property type="match status" value="2"/>
</dbReference>